<accession>A0A941ECL2</accession>
<dbReference type="AlphaFoldDB" id="A0A941ECL2"/>
<gene>
    <name evidence="2" type="ORF">KDK95_17635</name>
</gene>
<protein>
    <submittedName>
        <fullName evidence="2">Uncharacterized protein</fullName>
    </submittedName>
</protein>
<proteinExistence type="predicted"/>
<dbReference type="Proteomes" id="UP000676325">
    <property type="component" value="Unassembled WGS sequence"/>
</dbReference>
<feature type="region of interest" description="Disordered" evidence="1">
    <location>
        <begin position="1"/>
        <end position="21"/>
    </location>
</feature>
<feature type="compositionally biased region" description="Basic and acidic residues" evidence="1">
    <location>
        <begin position="219"/>
        <end position="231"/>
    </location>
</feature>
<keyword evidence="3" id="KW-1185">Reference proteome</keyword>
<reference evidence="2" key="1">
    <citation type="submission" date="2021-04" db="EMBL/GenBank/DDBJ databases">
        <title>Genome based classification of Actinospica acidithermotolerans sp. nov., an actinobacterium isolated from an Indonesian hot spring.</title>
        <authorList>
            <person name="Kusuma A.B."/>
            <person name="Putra K.E."/>
            <person name="Nafisah S."/>
            <person name="Loh J."/>
            <person name="Nouioui I."/>
            <person name="Goodfellow M."/>
        </authorList>
    </citation>
    <scope>NUCLEOTIDE SEQUENCE</scope>
    <source>
        <strain evidence="2">MGRD01-02</strain>
    </source>
</reference>
<evidence type="ECO:0000313" key="2">
    <source>
        <dbReference type="EMBL" id="MBR7828143.1"/>
    </source>
</evidence>
<feature type="region of interest" description="Disordered" evidence="1">
    <location>
        <begin position="186"/>
        <end position="231"/>
    </location>
</feature>
<dbReference type="EMBL" id="JAGSOH010000049">
    <property type="protein sequence ID" value="MBR7828143.1"/>
    <property type="molecule type" value="Genomic_DNA"/>
</dbReference>
<organism evidence="2 3">
    <name type="scientific">Actinospica acidithermotolerans</name>
    <dbReference type="NCBI Taxonomy" id="2828514"/>
    <lineage>
        <taxon>Bacteria</taxon>
        <taxon>Bacillati</taxon>
        <taxon>Actinomycetota</taxon>
        <taxon>Actinomycetes</taxon>
        <taxon>Catenulisporales</taxon>
        <taxon>Actinospicaceae</taxon>
        <taxon>Actinospica</taxon>
    </lineage>
</organism>
<evidence type="ECO:0000313" key="3">
    <source>
        <dbReference type="Proteomes" id="UP000676325"/>
    </source>
</evidence>
<comment type="caution">
    <text evidence="2">The sequence shown here is derived from an EMBL/GenBank/DDBJ whole genome shotgun (WGS) entry which is preliminary data.</text>
</comment>
<evidence type="ECO:0000256" key="1">
    <source>
        <dbReference type="SAM" id="MobiDB-lite"/>
    </source>
</evidence>
<dbReference type="RefSeq" id="WP_212519282.1">
    <property type="nucleotide sequence ID" value="NZ_JAGSOH010000049.1"/>
</dbReference>
<sequence length="285" mass="30958">MTTYAVPHAPTQPPQHPMPSRRVSVTNQIKLLIAAAILGGPRLKAFSIHDATSQVGVAIGQARYSTRFFVEAGLWDTIGSGIFAPSQAGRDFGMCWDSSRDRARAVLADRFRRMWFYPTLQRELAGEPLPVEKLEAALLADGGGHQQHIKLLRSLLEWLSVAVLIEIGDDGMVAAGRLLAIDATTGTESGTGEARPETESEAGARPETEPETFAAPAAEDPREDVRVETEPRHRVTIPAQRRASVLMELTYEAVSTLAPEEIPAFMKALAVLSQGNGESVLHRCE</sequence>
<name>A0A941ECL2_9ACTN</name>
<feature type="compositionally biased region" description="Basic and acidic residues" evidence="1">
    <location>
        <begin position="194"/>
        <end position="208"/>
    </location>
</feature>